<name>A0A9P9FB65_9HYPO</name>
<gene>
    <name evidence="3" type="ORF">B0J13DRAFT_171200</name>
</gene>
<organism evidence="3 4">
    <name type="scientific">Dactylonectria estremocensis</name>
    <dbReference type="NCBI Taxonomy" id="1079267"/>
    <lineage>
        <taxon>Eukaryota</taxon>
        <taxon>Fungi</taxon>
        <taxon>Dikarya</taxon>
        <taxon>Ascomycota</taxon>
        <taxon>Pezizomycotina</taxon>
        <taxon>Sordariomycetes</taxon>
        <taxon>Hypocreomycetidae</taxon>
        <taxon>Hypocreales</taxon>
        <taxon>Nectriaceae</taxon>
        <taxon>Dactylonectria</taxon>
    </lineage>
</organism>
<feature type="region of interest" description="Disordered" evidence="2">
    <location>
        <begin position="1"/>
        <end position="66"/>
    </location>
</feature>
<accession>A0A9P9FB65</accession>
<evidence type="ECO:0000313" key="3">
    <source>
        <dbReference type="EMBL" id="KAH7157494.1"/>
    </source>
</evidence>
<feature type="compositionally biased region" description="Polar residues" evidence="2">
    <location>
        <begin position="346"/>
        <end position="361"/>
    </location>
</feature>
<comment type="caution">
    <text evidence="3">The sequence shown here is derived from an EMBL/GenBank/DDBJ whole genome shotgun (WGS) entry which is preliminary data.</text>
</comment>
<feature type="region of interest" description="Disordered" evidence="2">
    <location>
        <begin position="613"/>
        <end position="663"/>
    </location>
</feature>
<dbReference type="EMBL" id="JAGMUU010000003">
    <property type="protein sequence ID" value="KAH7157494.1"/>
    <property type="molecule type" value="Genomic_DNA"/>
</dbReference>
<evidence type="ECO:0000256" key="1">
    <source>
        <dbReference type="SAM" id="Coils"/>
    </source>
</evidence>
<keyword evidence="1" id="KW-0175">Coiled coil</keyword>
<feature type="compositionally biased region" description="Polar residues" evidence="2">
    <location>
        <begin position="1"/>
        <end position="40"/>
    </location>
</feature>
<dbReference type="AlphaFoldDB" id="A0A9P9FB65"/>
<protein>
    <submittedName>
        <fullName evidence="3">Uncharacterized protein</fullName>
    </submittedName>
</protein>
<reference evidence="3" key="1">
    <citation type="journal article" date="2021" name="Nat. Commun.">
        <title>Genetic determinants of endophytism in the Arabidopsis root mycobiome.</title>
        <authorList>
            <person name="Mesny F."/>
            <person name="Miyauchi S."/>
            <person name="Thiergart T."/>
            <person name="Pickel B."/>
            <person name="Atanasova L."/>
            <person name="Karlsson M."/>
            <person name="Huettel B."/>
            <person name="Barry K.W."/>
            <person name="Haridas S."/>
            <person name="Chen C."/>
            <person name="Bauer D."/>
            <person name="Andreopoulos W."/>
            <person name="Pangilinan J."/>
            <person name="LaButti K."/>
            <person name="Riley R."/>
            <person name="Lipzen A."/>
            <person name="Clum A."/>
            <person name="Drula E."/>
            <person name="Henrissat B."/>
            <person name="Kohler A."/>
            <person name="Grigoriev I.V."/>
            <person name="Martin F.M."/>
            <person name="Hacquard S."/>
        </authorList>
    </citation>
    <scope>NUCLEOTIDE SEQUENCE</scope>
    <source>
        <strain evidence="3">MPI-CAGE-AT-0021</strain>
    </source>
</reference>
<feature type="coiled-coil region" evidence="1">
    <location>
        <begin position="197"/>
        <end position="238"/>
    </location>
</feature>
<evidence type="ECO:0000256" key="2">
    <source>
        <dbReference type="SAM" id="MobiDB-lite"/>
    </source>
</evidence>
<feature type="region of interest" description="Disordered" evidence="2">
    <location>
        <begin position="407"/>
        <end position="437"/>
    </location>
</feature>
<dbReference type="Proteomes" id="UP000717696">
    <property type="component" value="Unassembled WGS sequence"/>
</dbReference>
<dbReference type="OrthoDB" id="5103162at2759"/>
<sequence>MSTPERSAQRSLSGSQSAKSPGSPSRPQSNHDVQAVQGSNAPAKADSDSGAENLTPADKKRFAPLPDFLGPTDLKDVIKDSSMDILKRSLVETKSANVTRITGTRYGTRRSNPVNDSLKSAIGLLPGFKELLTTEAKNKRAKMVEDITGEVEKVFSTVKANPNAIVLKELRVTVVKTMAQELDLLTKSESERISSYLSDLERRLEKAAFEADVKEKRRLDLEDEINVLEREKVAWEEVGRKSSHALHALESRHNETVIADLQENIAQDMVNAAVERATGRAQQAARVTQRKLFEPSACSPPDALVQLVEEVRGKTENPVAEFQQRGRYDVQKVHFAEPDTPGPESRQASSLGHVSAGTASELQDEDPKAVSSDREIELKQAIKAKDSMIANLQAQLALVCAAQVPQSAGGGASPSVKEANEPKGDGEPSGTPTYSFPLSPMTSALYTAQSLHKQEEMADFIRSLDNHAAQLQSTLQAYAAQEERHKIRIASLEGDLARGKPERRTLEELFKEHERAFDALLEGQEKKQTISSLHDKIRANASKLSTQIERNERVENEIGMRKQLVLSVQGQSGDLNNLVTFMKCLVAWFKTKNEQATSLQSELEAARSEIMSMYSPSTPGRPLDRRPLSARHSFKSPRPLTELTEEPSTGGSGGTSVVESPEQKFAVPRDLPAGVNTTEVESMPLTLGSVGTLIQHLAMNQFRAWQQVFMFNLALGRAAFRYLKDKYSNRPSPARDFVIPWFPLGALLLVLHHFQVLITIQVYVASRRQRDIWLSANALTREYMLRSVHEQPAWLFIPGLDRDLVLGGQELGVILGQAGYTVLLTAAELVRRFVVLLVHILVDPNYKRNPRVPVAGATL</sequence>
<feature type="region of interest" description="Disordered" evidence="2">
    <location>
        <begin position="335"/>
        <end position="372"/>
    </location>
</feature>
<feature type="compositionally biased region" description="Low complexity" evidence="2">
    <location>
        <begin position="636"/>
        <end position="660"/>
    </location>
</feature>
<evidence type="ECO:0000313" key="4">
    <source>
        <dbReference type="Proteomes" id="UP000717696"/>
    </source>
</evidence>
<proteinExistence type="predicted"/>
<keyword evidence="4" id="KW-1185">Reference proteome</keyword>